<evidence type="ECO:0000256" key="4">
    <source>
        <dbReference type="ARBA" id="ARBA00023270"/>
    </source>
</evidence>
<dbReference type="PANTHER" id="PTHR43699:SF1">
    <property type="entry name" value="3-DEHYDROQUINATE DEHYDRATASE"/>
    <property type="match status" value="1"/>
</dbReference>
<dbReference type="SUPFAM" id="SSF51569">
    <property type="entry name" value="Aldolase"/>
    <property type="match status" value="1"/>
</dbReference>
<protein>
    <recommendedName>
        <fullName evidence="2">3-dehydroquinate dehydratase</fullName>
        <ecNumber evidence="2">4.2.1.10</ecNumber>
    </recommendedName>
</protein>
<keyword evidence="3" id="KW-0456">Lyase</keyword>
<dbReference type="PANTHER" id="PTHR43699">
    <property type="entry name" value="3-DEHYDROQUINATE DEHYDRATASE"/>
    <property type="match status" value="1"/>
</dbReference>
<dbReference type="Pfam" id="PF01487">
    <property type="entry name" value="DHquinase_I"/>
    <property type="match status" value="1"/>
</dbReference>
<dbReference type="Gene3D" id="3.20.20.70">
    <property type="entry name" value="Aldolase class I"/>
    <property type="match status" value="1"/>
</dbReference>
<dbReference type="InterPro" id="IPR013785">
    <property type="entry name" value="Aldolase_TIM"/>
</dbReference>
<sequence length="236" mass="25231">MARSPLVLESGRPLVVGSIGNSENLERVSPEEASEACDLVEIRLDLLDPNTIGEKPWRKFAELPLLFTARCQTEGGAAGLTPDDRVKRVLAALDDASLVDIELASASTMRPLLGELEKRGIPWVASFHDFHGVPSISELSARSKAARQAGAAAFKAAIELGWRMEQLGPLALFLQRSGDYPVSLMGMGPLAPVSRVLFAQVGSVLNYGYLGNAPTAPGQWSALRLKEAIESVQKAG</sequence>
<dbReference type="CDD" id="cd00502">
    <property type="entry name" value="DHQase_I"/>
    <property type="match status" value="1"/>
</dbReference>
<evidence type="ECO:0000256" key="3">
    <source>
        <dbReference type="ARBA" id="ARBA00023239"/>
    </source>
</evidence>
<evidence type="ECO:0000256" key="2">
    <source>
        <dbReference type="ARBA" id="ARBA00012060"/>
    </source>
</evidence>
<dbReference type="RefSeq" id="WP_338688207.1">
    <property type="nucleotide sequence ID" value="NZ_AP024702.1"/>
</dbReference>
<evidence type="ECO:0000256" key="1">
    <source>
        <dbReference type="ARBA" id="ARBA00001864"/>
    </source>
</evidence>
<keyword evidence="6" id="KW-1185">Reference proteome</keyword>
<evidence type="ECO:0000313" key="6">
    <source>
        <dbReference type="Proteomes" id="UP001374893"/>
    </source>
</evidence>
<dbReference type="EMBL" id="AP024702">
    <property type="protein sequence ID" value="BCX46533.1"/>
    <property type="molecule type" value="Genomic_DNA"/>
</dbReference>
<comment type="catalytic activity">
    <reaction evidence="1">
        <text>3-dehydroquinate = 3-dehydroshikimate + H2O</text>
        <dbReference type="Rhea" id="RHEA:21096"/>
        <dbReference type="ChEBI" id="CHEBI:15377"/>
        <dbReference type="ChEBI" id="CHEBI:16630"/>
        <dbReference type="ChEBI" id="CHEBI:32364"/>
        <dbReference type="EC" id="4.2.1.10"/>
    </reaction>
</comment>
<evidence type="ECO:0000313" key="5">
    <source>
        <dbReference type="EMBL" id="BCX46533.1"/>
    </source>
</evidence>
<dbReference type="Proteomes" id="UP001374893">
    <property type="component" value="Chromosome"/>
</dbReference>
<organism evidence="5 6">
    <name type="scientific">Haloferula helveola</name>
    <dbReference type="NCBI Taxonomy" id="490095"/>
    <lineage>
        <taxon>Bacteria</taxon>
        <taxon>Pseudomonadati</taxon>
        <taxon>Verrucomicrobiota</taxon>
        <taxon>Verrucomicrobiia</taxon>
        <taxon>Verrucomicrobiales</taxon>
        <taxon>Verrucomicrobiaceae</taxon>
        <taxon>Haloferula</taxon>
    </lineage>
</organism>
<proteinExistence type="predicted"/>
<dbReference type="InterPro" id="IPR050146">
    <property type="entry name" value="Type-I_3-dehydroquinase"/>
</dbReference>
<dbReference type="InterPro" id="IPR001381">
    <property type="entry name" value="DHquinase_I"/>
</dbReference>
<dbReference type="EC" id="4.2.1.10" evidence="2"/>
<reference evidence="5 6" key="1">
    <citation type="submission" date="2021-06" db="EMBL/GenBank/DDBJ databases">
        <title>Complete genome of Haloferula helveola possessing various polysaccharide degrading enzymes.</title>
        <authorList>
            <person name="Takami H."/>
            <person name="Huang C."/>
            <person name="Hamasaki K."/>
        </authorList>
    </citation>
    <scope>NUCLEOTIDE SEQUENCE [LARGE SCALE GENOMIC DNA]</scope>
    <source>
        <strain evidence="5 6">CN-1</strain>
    </source>
</reference>
<keyword evidence="4" id="KW-0704">Schiff base</keyword>
<accession>A0ABN6GZ60</accession>
<name>A0ABN6GZ60_9BACT</name>
<gene>
    <name evidence="5" type="ORF">HAHE_04410</name>
</gene>